<evidence type="ECO:0000256" key="3">
    <source>
        <dbReference type="ARBA" id="ARBA00022729"/>
    </source>
</evidence>
<dbReference type="GO" id="GO:0042597">
    <property type="term" value="C:periplasmic space"/>
    <property type="evidence" value="ECO:0007669"/>
    <property type="project" value="UniProtKB-ARBA"/>
</dbReference>
<feature type="chain" id="PRO_5039232151" evidence="4">
    <location>
        <begin position="29"/>
        <end position="543"/>
    </location>
</feature>
<keyword evidence="7" id="KW-1185">Reference proteome</keyword>
<dbReference type="GO" id="GO:0015833">
    <property type="term" value="P:peptide transport"/>
    <property type="evidence" value="ECO:0007669"/>
    <property type="project" value="TreeGrafter"/>
</dbReference>
<keyword evidence="2" id="KW-0813">Transport</keyword>
<dbReference type="EMBL" id="PISE01000031">
    <property type="protein sequence ID" value="PKG22869.1"/>
    <property type="molecule type" value="Genomic_DNA"/>
</dbReference>
<name>A0A2N0Z043_9BACI</name>
<evidence type="ECO:0000256" key="1">
    <source>
        <dbReference type="ARBA" id="ARBA00005695"/>
    </source>
</evidence>
<keyword evidence="3 4" id="KW-0732">Signal</keyword>
<comment type="caution">
    <text evidence="6">The sequence shown here is derived from an EMBL/GenBank/DDBJ whole genome shotgun (WGS) entry which is preliminary data.</text>
</comment>
<dbReference type="GO" id="GO:1904680">
    <property type="term" value="F:peptide transmembrane transporter activity"/>
    <property type="evidence" value="ECO:0007669"/>
    <property type="project" value="TreeGrafter"/>
</dbReference>
<dbReference type="InterPro" id="IPR000914">
    <property type="entry name" value="SBP_5_dom"/>
</dbReference>
<evidence type="ECO:0000313" key="6">
    <source>
        <dbReference type="EMBL" id="PKG22869.1"/>
    </source>
</evidence>
<gene>
    <name evidence="6" type="ORF">CWS01_14395</name>
</gene>
<sequence>MSSIVRQKAILFYLLSVVLLLTACQSSNQNTAAKKQGKPEQGGELIYGLATSPDSLDPHTSGMAVSTRVNNSIYENLVYQTTDNKIEPWLATKWEVSKDQKTFTFTLRDDVTFQDGSKLNAEVVKYNFDRIVNPETKAASAYALIENYQSSEVVDDYTITFHFSSPSATFLSNLSQPKLAIVSKQAAQKYGLSLATHPVGSGPFKFVSLDENNEIVLERFEDYKGKAPFAKHDGKAYLDKLVYKIIPEEATRIGSVQSNQINAVETVPPQDVQSIKNSKNLKIFETETAGMPYGLFLNPKNAPWNQLEARQALQETIDVEQIVQTLYLGTYKQAWSVITPTILGYNKDLEGKGKLDIAHANELLEGLGWKKNSDGIRGKDGKELVLRLIDSNVNREKRHDIATIIQQQLKEIGVQLEITTTADYYNITKNGKDYDVIGNSRVAGDPDVLRLFFHSEKLPENGGSNLARLADKEIDKWLEQGELETDTAKRVDLYKKVQEKLIDQAYFIPIYVFPYTVAASNNVEGLAFDSQGYPLFNDVFLTN</sequence>
<dbReference type="SUPFAM" id="SSF53850">
    <property type="entry name" value="Periplasmic binding protein-like II"/>
    <property type="match status" value="1"/>
</dbReference>
<evidence type="ECO:0000256" key="2">
    <source>
        <dbReference type="ARBA" id="ARBA00022448"/>
    </source>
</evidence>
<evidence type="ECO:0000259" key="5">
    <source>
        <dbReference type="Pfam" id="PF00496"/>
    </source>
</evidence>
<dbReference type="AlphaFoldDB" id="A0A2N0Z043"/>
<protein>
    <submittedName>
        <fullName evidence="6">ABC transporter substrate-binding protein</fullName>
    </submittedName>
</protein>
<feature type="signal peptide" evidence="4">
    <location>
        <begin position="1"/>
        <end position="28"/>
    </location>
</feature>
<dbReference type="OrthoDB" id="9796817at2"/>
<dbReference type="InterPro" id="IPR030678">
    <property type="entry name" value="Peptide/Ni-bd"/>
</dbReference>
<proteinExistence type="inferred from homology"/>
<comment type="similarity">
    <text evidence="1">Belongs to the bacterial solute-binding protein 5 family.</text>
</comment>
<dbReference type="PROSITE" id="PS51257">
    <property type="entry name" value="PROKAR_LIPOPROTEIN"/>
    <property type="match status" value="1"/>
</dbReference>
<accession>A0A2N0Z043</accession>
<dbReference type="Gene3D" id="3.10.105.10">
    <property type="entry name" value="Dipeptide-binding Protein, Domain 3"/>
    <property type="match status" value="1"/>
</dbReference>
<dbReference type="Gene3D" id="3.90.76.10">
    <property type="entry name" value="Dipeptide-binding Protein, Domain 1"/>
    <property type="match status" value="1"/>
</dbReference>
<dbReference type="Proteomes" id="UP000233375">
    <property type="component" value="Unassembled WGS sequence"/>
</dbReference>
<dbReference type="RefSeq" id="WP_101177890.1">
    <property type="nucleotide sequence ID" value="NZ_PISE01000031.1"/>
</dbReference>
<dbReference type="Gene3D" id="3.40.190.10">
    <property type="entry name" value="Periplasmic binding protein-like II"/>
    <property type="match status" value="1"/>
</dbReference>
<dbReference type="PIRSF" id="PIRSF002741">
    <property type="entry name" value="MppA"/>
    <property type="match status" value="1"/>
</dbReference>
<dbReference type="CDD" id="cd08492">
    <property type="entry name" value="PBP2_NikA_DppA_OppA_like_15"/>
    <property type="match status" value="1"/>
</dbReference>
<dbReference type="InterPro" id="IPR039424">
    <property type="entry name" value="SBP_5"/>
</dbReference>
<dbReference type="Pfam" id="PF00496">
    <property type="entry name" value="SBP_bac_5"/>
    <property type="match status" value="1"/>
</dbReference>
<reference evidence="6 7" key="1">
    <citation type="journal article" date="2003" name="Int. J. Syst. Evol. Microbiol.">
        <title>Bacillus nealsonii sp. nov., isolated from a spacecraft-assembly facility, whose spores are gamma-radiation resistant.</title>
        <authorList>
            <person name="Venkateswaran K."/>
            <person name="Kempf M."/>
            <person name="Chen F."/>
            <person name="Satomi M."/>
            <person name="Nicholson W."/>
            <person name="Kern R."/>
        </authorList>
    </citation>
    <scope>NUCLEOTIDE SEQUENCE [LARGE SCALE GENOMIC DNA]</scope>
    <source>
        <strain evidence="6 7">FO-92</strain>
    </source>
</reference>
<evidence type="ECO:0000313" key="7">
    <source>
        <dbReference type="Proteomes" id="UP000233375"/>
    </source>
</evidence>
<organism evidence="6 7">
    <name type="scientific">Niallia nealsonii</name>
    <dbReference type="NCBI Taxonomy" id="115979"/>
    <lineage>
        <taxon>Bacteria</taxon>
        <taxon>Bacillati</taxon>
        <taxon>Bacillota</taxon>
        <taxon>Bacilli</taxon>
        <taxon>Bacillales</taxon>
        <taxon>Bacillaceae</taxon>
        <taxon>Niallia</taxon>
    </lineage>
</organism>
<feature type="domain" description="Solute-binding protein family 5" evidence="5">
    <location>
        <begin position="85"/>
        <end position="448"/>
    </location>
</feature>
<dbReference type="PANTHER" id="PTHR30290">
    <property type="entry name" value="PERIPLASMIC BINDING COMPONENT OF ABC TRANSPORTER"/>
    <property type="match status" value="1"/>
</dbReference>
<dbReference type="PANTHER" id="PTHR30290:SF9">
    <property type="entry name" value="OLIGOPEPTIDE-BINDING PROTEIN APPA"/>
    <property type="match status" value="1"/>
</dbReference>
<evidence type="ECO:0000256" key="4">
    <source>
        <dbReference type="SAM" id="SignalP"/>
    </source>
</evidence>
<dbReference type="GO" id="GO:0043190">
    <property type="term" value="C:ATP-binding cassette (ABC) transporter complex"/>
    <property type="evidence" value="ECO:0007669"/>
    <property type="project" value="InterPro"/>
</dbReference>